<feature type="region of interest" description="Disordered" evidence="1">
    <location>
        <begin position="189"/>
        <end position="258"/>
    </location>
</feature>
<gene>
    <name evidence="2" type="ORF">PsYK624_115630</name>
</gene>
<dbReference type="AlphaFoldDB" id="A0A9P3LI75"/>
<evidence type="ECO:0000256" key="1">
    <source>
        <dbReference type="SAM" id="MobiDB-lite"/>
    </source>
</evidence>
<reference evidence="2 3" key="1">
    <citation type="submission" date="2021-08" db="EMBL/GenBank/DDBJ databases">
        <title>Draft Genome Sequence of Phanerochaete sordida strain YK-624.</title>
        <authorList>
            <person name="Mori T."/>
            <person name="Dohra H."/>
            <person name="Suzuki T."/>
            <person name="Kawagishi H."/>
            <person name="Hirai H."/>
        </authorList>
    </citation>
    <scope>NUCLEOTIDE SEQUENCE [LARGE SCALE GENOMIC DNA]</scope>
    <source>
        <strain evidence="2 3">YK-624</strain>
    </source>
</reference>
<proteinExistence type="predicted"/>
<keyword evidence="3" id="KW-1185">Reference proteome</keyword>
<feature type="compositionally biased region" description="Polar residues" evidence="1">
    <location>
        <begin position="214"/>
        <end position="247"/>
    </location>
</feature>
<dbReference type="Proteomes" id="UP000703269">
    <property type="component" value="Unassembled WGS sequence"/>
</dbReference>
<protein>
    <submittedName>
        <fullName evidence="2">Uncharacterized protein</fullName>
    </submittedName>
</protein>
<name>A0A9P3LI75_9APHY</name>
<comment type="caution">
    <text evidence="2">The sequence shown here is derived from an EMBL/GenBank/DDBJ whole genome shotgun (WGS) entry which is preliminary data.</text>
</comment>
<sequence length="258" mass="27821">MNSHDLQKNTLQPVTRDLWNFLLECSQRNTGHKANILLTHDSIKLLLVLTRQCISVALRVLPDDWIWLAQVLQDAEQSGLILSDTADPQETIPALARQALDALVPIIADAAPQLRMALAQLAALRVPPTTEPTTTTWWHGPVQMVRRFGSRVANVMSRRLPDAGCHPAAMEEGASYDVFPTRVPALPTASAGALPSADQASRTPTPIHAIPDSGSITNILRSNDYPTSAESSTDKGTANRGDSSSPSFLPDTTPPLAT</sequence>
<dbReference type="EMBL" id="BPQB01000048">
    <property type="protein sequence ID" value="GJE95379.1"/>
    <property type="molecule type" value="Genomic_DNA"/>
</dbReference>
<organism evidence="2 3">
    <name type="scientific">Phanerochaete sordida</name>
    <dbReference type="NCBI Taxonomy" id="48140"/>
    <lineage>
        <taxon>Eukaryota</taxon>
        <taxon>Fungi</taxon>
        <taxon>Dikarya</taxon>
        <taxon>Basidiomycota</taxon>
        <taxon>Agaricomycotina</taxon>
        <taxon>Agaricomycetes</taxon>
        <taxon>Polyporales</taxon>
        <taxon>Phanerochaetaceae</taxon>
        <taxon>Phanerochaete</taxon>
    </lineage>
</organism>
<evidence type="ECO:0000313" key="2">
    <source>
        <dbReference type="EMBL" id="GJE95379.1"/>
    </source>
</evidence>
<accession>A0A9P3LI75</accession>
<evidence type="ECO:0000313" key="3">
    <source>
        <dbReference type="Proteomes" id="UP000703269"/>
    </source>
</evidence>